<feature type="signal peptide" evidence="1">
    <location>
        <begin position="1"/>
        <end position="22"/>
    </location>
</feature>
<gene>
    <name evidence="2" type="ORF">NCTC11685_01699</name>
</gene>
<protein>
    <recommendedName>
        <fullName evidence="4">Outer membrane protein</fullName>
    </recommendedName>
</protein>
<reference evidence="2 3" key="1">
    <citation type="submission" date="2018-06" db="EMBL/GenBank/DDBJ databases">
        <authorList>
            <consortium name="Pathogen Informatics"/>
            <person name="Doyle S."/>
        </authorList>
    </citation>
    <scope>NUCLEOTIDE SEQUENCE [LARGE SCALE GENOMIC DNA]</scope>
    <source>
        <strain evidence="2 3">NCTC11685</strain>
    </source>
</reference>
<evidence type="ECO:0000256" key="1">
    <source>
        <dbReference type="SAM" id="SignalP"/>
    </source>
</evidence>
<feature type="chain" id="PRO_5028936172" description="Outer membrane protein" evidence="1">
    <location>
        <begin position="23"/>
        <end position="208"/>
    </location>
</feature>
<organism evidence="2 3">
    <name type="scientific">Klebsiella michiganensis</name>
    <dbReference type="NCBI Taxonomy" id="1134687"/>
    <lineage>
        <taxon>Bacteria</taxon>
        <taxon>Pseudomonadati</taxon>
        <taxon>Pseudomonadota</taxon>
        <taxon>Gammaproteobacteria</taxon>
        <taxon>Enterobacterales</taxon>
        <taxon>Enterobacteriaceae</taxon>
        <taxon>Klebsiella/Raoultella group</taxon>
        <taxon>Klebsiella</taxon>
    </lineage>
</organism>
<dbReference type="EMBL" id="UGMS01000001">
    <property type="protein sequence ID" value="STV76729.1"/>
    <property type="molecule type" value="Genomic_DNA"/>
</dbReference>
<comment type="caution">
    <text evidence="2">The sequence shown here is derived from an EMBL/GenBank/DDBJ whole genome shotgun (WGS) entry which is preliminary data.</text>
</comment>
<dbReference type="AlphaFoldDB" id="A0A7H4N368"/>
<proteinExistence type="predicted"/>
<evidence type="ECO:0008006" key="4">
    <source>
        <dbReference type="Google" id="ProtNLM"/>
    </source>
</evidence>
<sequence>MFKKLGGFVCALAMIGATPVYANEMALYSVNTGSFVYHMTGNHGQYNEKFNNQFFSVERKLSADSKYSLLAGTMKNSFADRCLSLGARRDWYAGASGWTFKGVYAYTGEFFFKAFRDCGDSGTYRTAKKITGVGFSPYIYHGLQYNFTDYFGVETGHYRPGHICDERAVELPLIRPKEASGRILINGFAQRQRLAQPPARSVLYYRAA</sequence>
<evidence type="ECO:0000313" key="3">
    <source>
        <dbReference type="Proteomes" id="UP000254863"/>
    </source>
</evidence>
<keyword evidence="1" id="KW-0732">Signal</keyword>
<dbReference type="Proteomes" id="UP000254863">
    <property type="component" value="Unassembled WGS sequence"/>
</dbReference>
<evidence type="ECO:0000313" key="2">
    <source>
        <dbReference type="EMBL" id="STV76729.1"/>
    </source>
</evidence>
<name>A0A7H4N368_9ENTR</name>
<accession>A0A7H4N368</accession>